<keyword evidence="8" id="KW-1185">Reference proteome</keyword>
<comment type="cofactor">
    <cofactor evidence="1">
        <name>Mg(2+)</name>
        <dbReference type="ChEBI" id="CHEBI:18420"/>
    </cofactor>
</comment>
<feature type="binding site" evidence="4">
    <location>
        <position position="135"/>
    </location>
    <ligand>
        <name>substrate</name>
    </ligand>
</feature>
<dbReference type="OrthoDB" id="1773at2759"/>
<gene>
    <name evidence="7" type="ORF">K470DRAFT_241629</name>
</gene>
<dbReference type="PANTHER" id="PTHR32308:SF0">
    <property type="entry name" value="HPCH_HPAI ALDOLASE_CITRATE LYASE DOMAIN-CONTAINING PROTEIN"/>
    <property type="match status" value="1"/>
</dbReference>
<dbReference type="GO" id="GO:0006107">
    <property type="term" value="P:oxaloacetate metabolic process"/>
    <property type="evidence" value="ECO:0007669"/>
    <property type="project" value="TreeGrafter"/>
</dbReference>
<evidence type="ECO:0000256" key="5">
    <source>
        <dbReference type="PIRSR" id="PIRSR015582-2"/>
    </source>
</evidence>
<keyword evidence="2 5" id="KW-0479">Metal-binding</keyword>
<feature type="domain" description="HpcH/HpaI aldolase/citrate lyase" evidence="6">
    <location>
        <begin position="6"/>
        <end position="234"/>
    </location>
</feature>
<name>A0A6A7C7R0_9PEZI</name>
<reference evidence="7" key="1">
    <citation type="journal article" date="2020" name="Stud. Mycol.">
        <title>101 Dothideomycetes genomes: a test case for predicting lifestyles and emergence of pathogens.</title>
        <authorList>
            <person name="Haridas S."/>
            <person name="Albert R."/>
            <person name="Binder M."/>
            <person name="Bloem J."/>
            <person name="Labutti K."/>
            <person name="Salamov A."/>
            <person name="Andreopoulos B."/>
            <person name="Baker S."/>
            <person name="Barry K."/>
            <person name="Bills G."/>
            <person name="Bluhm B."/>
            <person name="Cannon C."/>
            <person name="Castanera R."/>
            <person name="Culley D."/>
            <person name="Daum C."/>
            <person name="Ezra D."/>
            <person name="Gonzalez J."/>
            <person name="Henrissat B."/>
            <person name="Kuo A."/>
            <person name="Liang C."/>
            <person name="Lipzen A."/>
            <person name="Lutzoni F."/>
            <person name="Magnuson J."/>
            <person name="Mondo S."/>
            <person name="Nolan M."/>
            <person name="Ohm R."/>
            <person name="Pangilinan J."/>
            <person name="Park H.-J."/>
            <person name="Ramirez L."/>
            <person name="Alfaro M."/>
            <person name="Sun H."/>
            <person name="Tritt A."/>
            <person name="Yoshinaga Y."/>
            <person name="Zwiers L.-H."/>
            <person name="Turgeon B."/>
            <person name="Goodwin S."/>
            <person name="Spatafora J."/>
            <person name="Crous P."/>
            <person name="Grigoriev I."/>
        </authorList>
    </citation>
    <scope>NUCLEOTIDE SEQUENCE</scope>
    <source>
        <strain evidence="7">CBS 480.64</strain>
    </source>
</reference>
<dbReference type="InterPro" id="IPR015813">
    <property type="entry name" value="Pyrv/PenolPyrv_kinase-like_dom"/>
</dbReference>
<dbReference type="Pfam" id="PF03328">
    <property type="entry name" value="HpcH_HpaI"/>
    <property type="match status" value="1"/>
</dbReference>
<proteinExistence type="predicted"/>
<dbReference type="InterPro" id="IPR011206">
    <property type="entry name" value="Citrate_lyase_beta/mcl1/mcl2"/>
</dbReference>
<evidence type="ECO:0000256" key="2">
    <source>
        <dbReference type="ARBA" id="ARBA00022723"/>
    </source>
</evidence>
<feature type="binding site" evidence="5">
    <location>
        <position position="135"/>
    </location>
    <ligand>
        <name>Mg(2+)</name>
        <dbReference type="ChEBI" id="CHEBI:18420"/>
    </ligand>
</feature>
<keyword evidence="3 5" id="KW-0460">Magnesium</keyword>
<dbReference type="InterPro" id="IPR040442">
    <property type="entry name" value="Pyrv_kinase-like_dom_sf"/>
</dbReference>
<dbReference type="Proteomes" id="UP000799421">
    <property type="component" value="Unassembled WGS sequence"/>
</dbReference>
<dbReference type="GO" id="GO:0016829">
    <property type="term" value="F:lyase activity"/>
    <property type="evidence" value="ECO:0007669"/>
    <property type="project" value="UniProtKB-KW"/>
</dbReference>
<evidence type="ECO:0000256" key="1">
    <source>
        <dbReference type="ARBA" id="ARBA00001946"/>
    </source>
</evidence>
<dbReference type="SUPFAM" id="SSF51621">
    <property type="entry name" value="Phosphoenolpyruvate/pyruvate domain"/>
    <property type="match status" value="1"/>
</dbReference>
<dbReference type="PANTHER" id="PTHR32308">
    <property type="entry name" value="LYASE BETA SUBUNIT, PUTATIVE (AFU_ORTHOLOGUE AFUA_4G13030)-RELATED"/>
    <property type="match status" value="1"/>
</dbReference>
<evidence type="ECO:0000259" key="6">
    <source>
        <dbReference type="Pfam" id="PF03328"/>
    </source>
</evidence>
<evidence type="ECO:0000256" key="3">
    <source>
        <dbReference type="ARBA" id="ARBA00022842"/>
    </source>
</evidence>
<feature type="binding site" evidence="5">
    <location>
        <position position="162"/>
    </location>
    <ligand>
        <name>Mg(2+)</name>
        <dbReference type="ChEBI" id="CHEBI:18420"/>
    </ligand>
</feature>
<dbReference type="InterPro" id="IPR005000">
    <property type="entry name" value="Aldolase/citrate-lyase_domain"/>
</dbReference>
<sequence length="314" mass="33917">MTLLRRAQLYVPGSSSKFLHKSIGLKVDSLALDLEDSVTPSLKPAARENICQILNLPRTQSAQISELSVRINSVSSGLAEDDLSTVLSCNGAATNLDTLVIPKVNSAKDIVFVTDMIAHHLPTRDRPIKLIALIESARAIVDLSSICTAAKNLSGLTFAAEDFALDLGITRTPDLSEFLYARSAIVTAAKAFGLDSALDLVTTAYRGDKGTETLRKESENGKRLGFTGKQVIHPDQVDIVQQVFGPAEDEVEWAVKVCIADEKADKQGRGAWTLDGKMIDAPVAGKARAIVQLAGQCEYDINGLRDKHRHVEPE</sequence>
<dbReference type="GO" id="GO:0000287">
    <property type="term" value="F:magnesium ion binding"/>
    <property type="evidence" value="ECO:0007669"/>
    <property type="project" value="TreeGrafter"/>
</dbReference>
<dbReference type="EMBL" id="MU005961">
    <property type="protein sequence ID" value="KAF2863443.1"/>
    <property type="molecule type" value="Genomic_DNA"/>
</dbReference>
<dbReference type="PIRSF" id="PIRSF015582">
    <property type="entry name" value="Cit_lyase_B"/>
    <property type="match status" value="1"/>
</dbReference>
<evidence type="ECO:0000313" key="8">
    <source>
        <dbReference type="Proteomes" id="UP000799421"/>
    </source>
</evidence>
<dbReference type="Gene3D" id="3.20.20.60">
    <property type="entry name" value="Phosphoenolpyruvate-binding domains"/>
    <property type="match status" value="1"/>
</dbReference>
<feature type="binding site" evidence="4">
    <location>
        <position position="70"/>
    </location>
    <ligand>
        <name>substrate</name>
    </ligand>
</feature>
<evidence type="ECO:0000313" key="7">
    <source>
        <dbReference type="EMBL" id="KAF2863443.1"/>
    </source>
</evidence>
<keyword evidence="7" id="KW-0456">Lyase</keyword>
<evidence type="ECO:0000256" key="4">
    <source>
        <dbReference type="PIRSR" id="PIRSR015582-1"/>
    </source>
</evidence>
<dbReference type="AlphaFoldDB" id="A0A6A7C7R0"/>
<protein>
    <submittedName>
        <fullName evidence="7">Beta subunit of citrate lyase</fullName>
    </submittedName>
</protein>
<organism evidence="7 8">
    <name type="scientific">Piedraia hortae CBS 480.64</name>
    <dbReference type="NCBI Taxonomy" id="1314780"/>
    <lineage>
        <taxon>Eukaryota</taxon>
        <taxon>Fungi</taxon>
        <taxon>Dikarya</taxon>
        <taxon>Ascomycota</taxon>
        <taxon>Pezizomycotina</taxon>
        <taxon>Dothideomycetes</taxon>
        <taxon>Dothideomycetidae</taxon>
        <taxon>Capnodiales</taxon>
        <taxon>Piedraiaceae</taxon>
        <taxon>Piedraia</taxon>
    </lineage>
</organism>
<accession>A0A6A7C7R0</accession>